<dbReference type="Gene3D" id="3.40.630.30">
    <property type="match status" value="1"/>
</dbReference>
<keyword evidence="2" id="KW-0808">Transferase</keyword>
<evidence type="ECO:0000313" key="2">
    <source>
        <dbReference type="EMBL" id="PYF12064.1"/>
    </source>
</evidence>
<reference evidence="2 3" key="1">
    <citation type="submission" date="2018-06" db="EMBL/GenBank/DDBJ databases">
        <title>Genomic Encyclopedia of Type Strains, Phase III (KMG-III): the genomes of soil and plant-associated and newly described type strains.</title>
        <authorList>
            <person name="Whitman W."/>
        </authorList>
    </citation>
    <scope>NUCLEOTIDE SEQUENCE [LARGE SCALE GENOMIC DNA]</scope>
    <source>
        <strain evidence="2 3">JA737</strain>
    </source>
</reference>
<dbReference type="OrthoDB" id="7301318at2"/>
<protein>
    <submittedName>
        <fullName evidence="2">Acetyltransferase (GNAT) family protein</fullName>
    </submittedName>
</protein>
<dbReference type="PANTHER" id="PTHR43072">
    <property type="entry name" value="N-ACETYLTRANSFERASE"/>
    <property type="match status" value="1"/>
</dbReference>
<gene>
    <name evidence="2" type="ORF">C8J30_102381</name>
</gene>
<dbReference type="AlphaFoldDB" id="A0A318U1V8"/>
<feature type="domain" description="N-acetyltransferase" evidence="1">
    <location>
        <begin position="102"/>
        <end position="237"/>
    </location>
</feature>
<organism evidence="2 3">
    <name type="scientific">Rhodobacter viridis</name>
    <dbReference type="NCBI Taxonomy" id="1054202"/>
    <lineage>
        <taxon>Bacteria</taxon>
        <taxon>Pseudomonadati</taxon>
        <taxon>Pseudomonadota</taxon>
        <taxon>Alphaproteobacteria</taxon>
        <taxon>Rhodobacterales</taxon>
        <taxon>Rhodobacter group</taxon>
        <taxon>Rhodobacter</taxon>
    </lineage>
</organism>
<dbReference type="CDD" id="cd04301">
    <property type="entry name" value="NAT_SF"/>
    <property type="match status" value="1"/>
</dbReference>
<keyword evidence="3" id="KW-1185">Reference proteome</keyword>
<dbReference type="Proteomes" id="UP000247727">
    <property type="component" value="Unassembled WGS sequence"/>
</dbReference>
<dbReference type="PROSITE" id="PS51186">
    <property type="entry name" value="GNAT"/>
    <property type="match status" value="1"/>
</dbReference>
<dbReference type="InterPro" id="IPR000182">
    <property type="entry name" value="GNAT_dom"/>
</dbReference>
<comment type="caution">
    <text evidence="2">The sequence shown here is derived from an EMBL/GenBank/DDBJ whole genome shotgun (WGS) entry which is preliminary data.</text>
</comment>
<evidence type="ECO:0000259" key="1">
    <source>
        <dbReference type="PROSITE" id="PS51186"/>
    </source>
</evidence>
<dbReference type="SUPFAM" id="SSF55729">
    <property type="entry name" value="Acyl-CoA N-acyltransferases (Nat)"/>
    <property type="match status" value="1"/>
</dbReference>
<proteinExistence type="predicted"/>
<accession>A0A318U1V8</accession>
<dbReference type="RefSeq" id="WP_110804646.1">
    <property type="nucleotide sequence ID" value="NZ_QJTK01000002.1"/>
</dbReference>
<dbReference type="Pfam" id="PF00583">
    <property type="entry name" value="Acetyltransf_1"/>
    <property type="match status" value="1"/>
</dbReference>
<dbReference type="EMBL" id="QJTK01000002">
    <property type="protein sequence ID" value="PYF12064.1"/>
    <property type="molecule type" value="Genomic_DNA"/>
</dbReference>
<dbReference type="InterPro" id="IPR016181">
    <property type="entry name" value="Acyl_CoA_acyltransferase"/>
</dbReference>
<name>A0A318U1V8_9RHOB</name>
<evidence type="ECO:0000313" key="3">
    <source>
        <dbReference type="Proteomes" id="UP000247727"/>
    </source>
</evidence>
<sequence>MTDPLFEVIDATWPAASVREVGGFLIREGQGGGSRVSAASLVGRLEDADIDEALAAQRSLGQTGKFILRPGDEALDLALAKRGFEVFDPVVILAADLAALPSEVPPVTAFAHWPPLAIAREIWSENGIGPARQAVIDRTPQPKATVLGRTKDRAAGAAFVAIHQRSAMLHALVVAPEFRRLGLARSIMAEACRWAATEGAERMTLVVTKANVAALALYRALGMQPVCAYHYRREAQS</sequence>
<dbReference type="GO" id="GO:0016747">
    <property type="term" value="F:acyltransferase activity, transferring groups other than amino-acyl groups"/>
    <property type="evidence" value="ECO:0007669"/>
    <property type="project" value="InterPro"/>
</dbReference>